<proteinExistence type="predicted"/>
<dbReference type="PANTHER" id="PTHR34220:SF7">
    <property type="entry name" value="SENSOR HISTIDINE KINASE YPDA"/>
    <property type="match status" value="1"/>
</dbReference>
<dbReference type="Pfam" id="PF06580">
    <property type="entry name" value="His_kinase"/>
    <property type="match status" value="1"/>
</dbReference>
<evidence type="ECO:0000313" key="4">
    <source>
        <dbReference type="Proteomes" id="UP000473278"/>
    </source>
</evidence>
<dbReference type="EMBL" id="JAALLT010000003">
    <property type="protein sequence ID" value="NGP77049.1"/>
    <property type="molecule type" value="Genomic_DNA"/>
</dbReference>
<feature type="transmembrane region" description="Helical" evidence="1">
    <location>
        <begin position="38"/>
        <end position="59"/>
    </location>
</feature>
<feature type="domain" description="Signal transduction histidine kinase internal region" evidence="2">
    <location>
        <begin position="157"/>
        <end position="234"/>
    </location>
</feature>
<comment type="caution">
    <text evidence="3">The sequence shown here is derived from an EMBL/GenBank/DDBJ whole genome shotgun (WGS) entry which is preliminary data.</text>
</comment>
<feature type="transmembrane region" description="Helical" evidence="1">
    <location>
        <begin position="5"/>
        <end position="26"/>
    </location>
</feature>
<feature type="transmembrane region" description="Helical" evidence="1">
    <location>
        <begin position="113"/>
        <end position="134"/>
    </location>
</feature>
<keyword evidence="3" id="KW-0808">Transferase</keyword>
<evidence type="ECO:0000256" key="1">
    <source>
        <dbReference type="SAM" id="Phobius"/>
    </source>
</evidence>
<evidence type="ECO:0000259" key="2">
    <source>
        <dbReference type="Pfam" id="PF06580"/>
    </source>
</evidence>
<accession>A0A6M1SPM3</accession>
<sequence length="370" mass="42841">MIKSLVIIGFWSVVILLISSITMLTTLQEGSDIDFFNIIWFEILCISPWIALTPVIIWLARSYKFEKQSIYSSIGMHFVSMLFLFSVHSLVQSFTVSQFYEVAFSWAYIQRDFLGFIDMRVMLYAGILLGVYTLDFQRKYRAIQLKEPRIKAELNEAKFQALINQIQPDFLMETIEAIKNSLDEGEEASEEILTEFSDLLRIMLSNVKKDEVVLEEDLKAFELYTSILKKRLGQDMLIEKNIEESCNEALVPSFLILIPVFEQIIASIEPSRNIIQKISYNAVLIQGKIHLQVAIKGINLPYPKVPKYLMNTEILKIVDKYQNKYREVDFKTQTGKKRITINLTFPFLPSEEDQEEIAEADDTEIGSLYQ</sequence>
<keyword evidence="3" id="KW-0418">Kinase</keyword>
<evidence type="ECO:0000313" key="3">
    <source>
        <dbReference type="EMBL" id="NGP77049.1"/>
    </source>
</evidence>
<dbReference type="InterPro" id="IPR050640">
    <property type="entry name" value="Bact_2-comp_sensor_kinase"/>
</dbReference>
<dbReference type="GO" id="GO:0000155">
    <property type="term" value="F:phosphorelay sensor kinase activity"/>
    <property type="evidence" value="ECO:0007669"/>
    <property type="project" value="InterPro"/>
</dbReference>
<dbReference type="AlphaFoldDB" id="A0A6M1SPM3"/>
<keyword evidence="4" id="KW-1185">Reference proteome</keyword>
<dbReference type="InterPro" id="IPR010559">
    <property type="entry name" value="Sig_transdc_His_kin_internal"/>
</dbReference>
<keyword evidence="1" id="KW-0812">Transmembrane</keyword>
<gene>
    <name evidence="3" type="ORF">G3570_10425</name>
</gene>
<reference evidence="3 4" key="1">
    <citation type="submission" date="2020-02" db="EMBL/GenBank/DDBJ databases">
        <title>Balneolaceae bacterium YR4-1, complete genome.</title>
        <authorList>
            <person name="Li Y."/>
            <person name="Wu S."/>
        </authorList>
    </citation>
    <scope>NUCLEOTIDE SEQUENCE [LARGE SCALE GENOMIC DNA]</scope>
    <source>
        <strain evidence="3 4">YR4-1</strain>
    </source>
</reference>
<dbReference type="GO" id="GO:0016020">
    <property type="term" value="C:membrane"/>
    <property type="evidence" value="ECO:0007669"/>
    <property type="project" value="InterPro"/>
</dbReference>
<feature type="transmembrane region" description="Helical" evidence="1">
    <location>
        <begin position="71"/>
        <end position="93"/>
    </location>
</feature>
<dbReference type="PANTHER" id="PTHR34220">
    <property type="entry name" value="SENSOR HISTIDINE KINASE YPDA"/>
    <property type="match status" value="1"/>
</dbReference>
<name>A0A6M1SPM3_9BACT</name>
<protein>
    <submittedName>
        <fullName evidence="3">Histidine kinase</fullName>
    </submittedName>
</protein>
<organism evidence="3 4">
    <name type="scientific">Halalkalibaculum roseum</name>
    <dbReference type="NCBI Taxonomy" id="2709311"/>
    <lineage>
        <taxon>Bacteria</taxon>
        <taxon>Pseudomonadati</taxon>
        <taxon>Balneolota</taxon>
        <taxon>Balneolia</taxon>
        <taxon>Balneolales</taxon>
        <taxon>Balneolaceae</taxon>
        <taxon>Halalkalibaculum</taxon>
    </lineage>
</organism>
<dbReference type="Proteomes" id="UP000473278">
    <property type="component" value="Unassembled WGS sequence"/>
</dbReference>
<keyword evidence="1" id="KW-1133">Transmembrane helix</keyword>
<keyword evidence="1" id="KW-0472">Membrane</keyword>